<dbReference type="InterPro" id="IPR046805">
    <property type="entry name" value="Tra1_ring"/>
</dbReference>
<dbReference type="InterPro" id="IPR050517">
    <property type="entry name" value="DDR_Repair_Kinase"/>
</dbReference>
<dbReference type="GO" id="GO:0006355">
    <property type="term" value="P:regulation of DNA-templated transcription"/>
    <property type="evidence" value="ECO:0007669"/>
    <property type="project" value="TreeGrafter"/>
</dbReference>
<proteinExistence type="predicted"/>
<feature type="compositionally biased region" description="Low complexity" evidence="1">
    <location>
        <begin position="821"/>
        <end position="831"/>
    </location>
</feature>
<keyword evidence="3" id="KW-1185">Reference proteome</keyword>
<dbReference type="Pfam" id="PF20175">
    <property type="entry name" value="Tra1_central"/>
    <property type="match status" value="2"/>
</dbReference>
<dbReference type="STRING" id="329884.A0A4U0VTZ6"/>
<name>A0A4U0VTZ6_9PEZI</name>
<evidence type="ECO:0000256" key="1">
    <source>
        <dbReference type="SAM" id="MobiDB-lite"/>
    </source>
</evidence>
<dbReference type="Proteomes" id="UP000309340">
    <property type="component" value="Unassembled WGS sequence"/>
</dbReference>
<dbReference type="OrthoDB" id="5570127at2759"/>
<feature type="non-terminal residue" evidence="2">
    <location>
        <position position="1"/>
    </location>
</feature>
<organism evidence="2 3">
    <name type="scientific">Friedmanniomyces simplex</name>
    <dbReference type="NCBI Taxonomy" id="329884"/>
    <lineage>
        <taxon>Eukaryota</taxon>
        <taxon>Fungi</taxon>
        <taxon>Dikarya</taxon>
        <taxon>Ascomycota</taxon>
        <taxon>Pezizomycotina</taxon>
        <taxon>Dothideomycetes</taxon>
        <taxon>Dothideomycetidae</taxon>
        <taxon>Mycosphaerellales</taxon>
        <taxon>Teratosphaeriaceae</taxon>
        <taxon>Friedmanniomyces</taxon>
    </lineage>
</organism>
<evidence type="ECO:0000313" key="2">
    <source>
        <dbReference type="EMBL" id="TKA53014.1"/>
    </source>
</evidence>
<dbReference type="EMBL" id="NAJQ01001780">
    <property type="protein sequence ID" value="TKA53014.1"/>
    <property type="molecule type" value="Genomic_DNA"/>
</dbReference>
<dbReference type="GO" id="GO:0005634">
    <property type="term" value="C:nucleus"/>
    <property type="evidence" value="ECO:0007669"/>
    <property type="project" value="TreeGrafter"/>
</dbReference>
<dbReference type="Pfam" id="PF20206">
    <property type="entry name" value="Tra1_ring"/>
    <property type="match status" value="1"/>
</dbReference>
<dbReference type="SUPFAM" id="SSF48371">
    <property type="entry name" value="ARM repeat"/>
    <property type="match status" value="1"/>
</dbReference>
<dbReference type="GO" id="GO:0035267">
    <property type="term" value="C:NuA4 histone acetyltransferase complex"/>
    <property type="evidence" value="ECO:0007669"/>
    <property type="project" value="TreeGrafter"/>
</dbReference>
<dbReference type="PANTHER" id="PTHR11139:SF1">
    <property type="entry name" value="TRANSFORMATION_TRANSCRIPTION DOMAIN-ASSOCIATED PROTEIN"/>
    <property type="match status" value="1"/>
</dbReference>
<dbReference type="InterPro" id="IPR016024">
    <property type="entry name" value="ARM-type_fold"/>
</dbReference>
<dbReference type="GO" id="GO:0000124">
    <property type="term" value="C:SAGA complex"/>
    <property type="evidence" value="ECO:0007669"/>
    <property type="project" value="TreeGrafter"/>
</dbReference>
<evidence type="ECO:0000313" key="3">
    <source>
        <dbReference type="Proteomes" id="UP000309340"/>
    </source>
</evidence>
<feature type="region of interest" description="Disordered" evidence="1">
    <location>
        <begin position="815"/>
        <end position="837"/>
    </location>
</feature>
<dbReference type="GO" id="GO:0006281">
    <property type="term" value="P:DNA repair"/>
    <property type="evidence" value="ECO:0007669"/>
    <property type="project" value="TreeGrafter"/>
</dbReference>
<reference evidence="2 3" key="1">
    <citation type="submission" date="2017-03" db="EMBL/GenBank/DDBJ databases">
        <title>Genomes of endolithic fungi from Antarctica.</title>
        <authorList>
            <person name="Coleine C."/>
            <person name="Masonjones S."/>
            <person name="Stajich J.E."/>
        </authorList>
    </citation>
    <scope>NUCLEOTIDE SEQUENCE [LARGE SCALE GENOMIC DNA]</scope>
    <source>
        <strain evidence="2 3">CCFEE 5184</strain>
    </source>
</reference>
<comment type="caution">
    <text evidence="2">The sequence shown here is derived from an EMBL/GenBank/DDBJ whole genome shotgun (WGS) entry which is preliminary data.</text>
</comment>
<sequence length="1324" mass="145340">ILHRLPLGSGDNNSVAEPYAERIVDACLALVKVENEENAVLCLEIVMDFCRYYTKTQSVAEKAQPFLELILELFNGMEQTVKDTFETHSASLAIAMAAAPGTPSAGTPGSPIASASQSLTSVEPEQQQTRQLVKGMHSFKVVAECPIIVVSIFQAHRGLAPRNVGKFTPMIKKTLLLQAGPQKYAHEEASSRGEIFTGVAREIKSKGQAAAFGDLVTAQVKTMSFLAYLLRTYQNSLADFLQTLPDLTVRLLRDVPRSHTATRKELLVAIRHIINFNFRSHFLPVILPLLDPRTLVGDSLTADITLRPLAYTMLADLIHHVREQLSPAQIAKVVTVYVSHLTGDDGVEVPGTSYQTMSAKLLLNMAECMSKIEDKKDARYLMMLVLNGIADTFAAMNRAYPNAVKLSRQQAEASEKAGGHTADALPENFLADGTSKPDWDETDIYSAMPIKAVSPRDRAMDAVTENKFLFKNLLHGLKTFFYQLRNSNPPKVKEEFDAIGASSGAGIPMNWADLSYGFEAEEVEILIKLFREGARCFRYYAPLDDDDDEEGGDALKGKGPSAEVASSQTLASSTSITKEEKDLLETFATVFHHLDPATFYEIFTSGSPTTVITSTADGTEVRSSETGIEFLYHLCFMHPALLHVPQFLLASEATSPVFCGMLLRFLMSKLDEVGERDSVKTSVLLRLFKLSFMAVTLFSQHNESVLLPHVRELITRSIELSVTADEPTNYFLLLRSLFRSIGGGRFEHLYKEILPLLEMLLEVLNTQLAAAPDGGTRDLFVELSLTVPARLSHLLPHLSYLMRPLTVALRSGDRVPASETRGSGVSEVRSSGGAGGSELTAQGLRTLELCVDNLTADYLDPIMQPWMEEIMGSLWRMLKPGSVASHPAPGSGLPTVVTGHTGAHTAVRILGKLGGRNRRFLTGPPGLEWRGYADDEASVDVRLIGAVGNGGERAMPARLGVNAAVERLWDASSSPMVAGANTAAASRMTEKSRAADEHYKRQAFGLVTSHVKLLIGFDHLPDNFARLVRLQANDFATGEYDTGPASEDIFAVSERQKSVGKRDAQQNTLLKLLKALIWTAGTLRELQAEALAFLQGVYRHFMIVELGTALAREKHKRRPFDAKSGEGPVFIETRFLTEAFCHSLASDVKEVREVAEQGMQGCLKLAAALFGGSEEKAQSLPFFHRLVEVGVHACYEEEWLTKSAGALGIAILIDRSKMAFGDRWLAEKLLDCVRGLLYVIKDMPQDLPAGIRVQAKDTIVALVTRFGRSDEAKKEGLESKEDKVRQLANQLIAEVSHMNRHVREVAQLALRTLADELGIPIHEL</sequence>
<dbReference type="InterPro" id="IPR046807">
    <property type="entry name" value="Tra1_central"/>
</dbReference>
<accession>A0A4U0VTZ6</accession>
<gene>
    <name evidence="2" type="ORF">B0A55_13778</name>
</gene>
<feature type="non-terminal residue" evidence="2">
    <location>
        <position position="1324"/>
    </location>
</feature>
<protein>
    <submittedName>
        <fullName evidence="2">Uncharacterized protein</fullName>
    </submittedName>
</protein>
<dbReference type="PANTHER" id="PTHR11139">
    <property type="entry name" value="ATAXIA TELANGIECTASIA MUTATED ATM -RELATED"/>
    <property type="match status" value="1"/>
</dbReference>